<dbReference type="Gene3D" id="2.20.25.240">
    <property type="match status" value="1"/>
</dbReference>
<proteinExistence type="predicted"/>
<dbReference type="OrthoDB" id="7471479at2759"/>
<dbReference type="Proteomes" id="UP000299102">
    <property type="component" value="Unassembled WGS sequence"/>
</dbReference>
<evidence type="ECO:0000313" key="1">
    <source>
        <dbReference type="EMBL" id="GBP52260.1"/>
    </source>
</evidence>
<evidence type="ECO:0000313" key="2">
    <source>
        <dbReference type="Proteomes" id="UP000299102"/>
    </source>
</evidence>
<dbReference type="EMBL" id="BGZK01000599">
    <property type="protein sequence ID" value="GBP52260.1"/>
    <property type="molecule type" value="Genomic_DNA"/>
</dbReference>
<reference evidence="1 2" key="1">
    <citation type="journal article" date="2019" name="Commun. Biol.">
        <title>The bagworm genome reveals a unique fibroin gene that provides high tensile strength.</title>
        <authorList>
            <person name="Kono N."/>
            <person name="Nakamura H."/>
            <person name="Ohtoshi R."/>
            <person name="Tomita M."/>
            <person name="Numata K."/>
            <person name="Arakawa K."/>
        </authorList>
    </citation>
    <scope>NUCLEOTIDE SEQUENCE [LARGE SCALE GENOMIC DNA]</scope>
</reference>
<protein>
    <recommendedName>
        <fullName evidence="3">FLYWCH-type domain-containing protein</fullName>
    </recommendedName>
</protein>
<evidence type="ECO:0008006" key="3">
    <source>
        <dbReference type="Google" id="ProtNLM"/>
    </source>
</evidence>
<comment type="caution">
    <text evidence="1">The sequence shown here is derived from an EMBL/GenBank/DDBJ whole genome shotgun (WGS) entry which is preliminary data.</text>
</comment>
<gene>
    <name evidence="1" type="ORF">EVAR_9171_1</name>
</gene>
<sequence>MLNGYSFSNPSPMNGGERWYCSGTLRWDCKVCLHVNDDYELVCISFEHNHPPPVYEKTAAGLYLERERHQETSFRYRQDSTHAQRLHVLVLVDERVGTPALVLLKAHRYPVPRLHLRERERGIAENVPSRAHPRSA</sequence>
<dbReference type="AlphaFoldDB" id="A0A4C1WN24"/>
<name>A0A4C1WN24_EUMVA</name>
<organism evidence="1 2">
    <name type="scientific">Eumeta variegata</name>
    <name type="common">Bagworm moth</name>
    <name type="synonym">Eumeta japonica</name>
    <dbReference type="NCBI Taxonomy" id="151549"/>
    <lineage>
        <taxon>Eukaryota</taxon>
        <taxon>Metazoa</taxon>
        <taxon>Ecdysozoa</taxon>
        <taxon>Arthropoda</taxon>
        <taxon>Hexapoda</taxon>
        <taxon>Insecta</taxon>
        <taxon>Pterygota</taxon>
        <taxon>Neoptera</taxon>
        <taxon>Endopterygota</taxon>
        <taxon>Lepidoptera</taxon>
        <taxon>Glossata</taxon>
        <taxon>Ditrysia</taxon>
        <taxon>Tineoidea</taxon>
        <taxon>Psychidae</taxon>
        <taxon>Oiketicinae</taxon>
        <taxon>Eumeta</taxon>
    </lineage>
</organism>
<keyword evidence="2" id="KW-1185">Reference proteome</keyword>
<accession>A0A4C1WN24</accession>